<keyword evidence="4" id="KW-0227">DNA damage</keyword>
<dbReference type="GO" id="GO:0140664">
    <property type="term" value="F:ATP-dependent DNA damage sensor activity"/>
    <property type="evidence" value="ECO:0007669"/>
    <property type="project" value="InterPro"/>
</dbReference>
<dbReference type="EMBL" id="LR031878">
    <property type="protein sequence ID" value="VDD49644.1"/>
    <property type="molecule type" value="Genomic_DNA"/>
</dbReference>
<dbReference type="GO" id="GO:0006298">
    <property type="term" value="P:mismatch repair"/>
    <property type="evidence" value="ECO:0007669"/>
    <property type="project" value="InterPro"/>
</dbReference>
<evidence type="ECO:0000313" key="7">
    <source>
        <dbReference type="EMBL" id="VDD49644.1"/>
    </source>
</evidence>
<proteinExistence type="predicted"/>
<evidence type="ECO:0000256" key="4">
    <source>
        <dbReference type="ARBA" id="ARBA00023204"/>
    </source>
</evidence>
<feature type="domain" description="DNA mismatch repair proteins mutS family" evidence="6">
    <location>
        <begin position="6"/>
        <end position="58"/>
    </location>
</feature>
<keyword evidence="3" id="KW-0238">DNA-binding</keyword>
<dbReference type="PANTHER" id="PTHR11361:SF122">
    <property type="entry name" value="DNA MISMATCH REPAIR PROTEIN MSH3"/>
    <property type="match status" value="1"/>
</dbReference>
<keyword evidence="1" id="KW-0547">Nucleotide-binding</keyword>
<organism evidence="7">
    <name type="scientific">Brassica oleracea</name>
    <name type="common">Wild cabbage</name>
    <dbReference type="NCBI Taxonomy" id="3712"/>
    <lineage>
        <taxon>Eukaryota</taxon>
        <taxon>Viridiplantae</taxon>
        <taxon>Streptophyta</taxon>
        <taxon>Embryophyta</taxon>
        <taxon>Tracheophyta</taxon>
        <taxon>Spermatophyta</taxon>
        <taxon>Magnoliopsida</taxon>
        <taxon>eudicotyledons</taxon>
        <taxon>Gunneridae</taxon>
        <taxon>Pentapetalae</taxon>
        <taxon>rosids</taxon>
        <taxon>malvids</taxon>
        <taxon>Brassicales</taxon>
        <taxon>Brassicaceae</taxon>
        <taxon>Brassiceae</taxon>
        <taxon>Brassica</taxon>
    </lineage>
</organism>
<keyword evidence="5" id="KW-0472">Membrane</keyword>
<dbReference type="GO" id="GO:0030983">
    <property type="term" value="F:mismatched DNA binding"/>
    <property type="evidence" value="ECO:0007669"/>
    <property type="project" value="InterPro"/>
</dbReference>
<dbReference type="InterPro" id="IPR045076">
    <property type="entry name" value="MutS"/>
</dbReference>
<gene>
    <name evidence="7" type="ORF">BOLC1T02033H</name>
</gene>
<dbReference type="InterPro" id="IPR027417">
    <property type="entry name" value="P-loop_NTPase"/>
</dbReference>
<feature type="transmembrane region" description="Helical" evidence="5">
    <location>
        <begin position="19"/>
        <end position="37"/>
    </location>
</feature>
<sequence>MKNIAIIINGPNMGGESCYIRLVALISIMALSFVGSFKPASLAKGHVLDGVFTRTGATSHSFHIIFYISPNVHNVNASFY</sequence>
<evidence type="ECO:0000256" key="3">
    <source>
        <dbReference type="ARBA" id="ARBA00023125"/>
    </source>
</evidence>
<dbReference type="GO" id="GO:0005524">
    <property type="term" value="F:ATP binding"/>
    <property type="evidence" value="ECO:0007669"/>
    <property type="project" value="UniProtKB-KW"/>
</dbReference>
<keyword evidence="5" id="KW-0812">Transmembrane</keyword>
<dbReference type="GO" id="GO:0006312">
    <property type="term" value="P:mitotic recombination"/>
    <property type="evidence" value="ECO:0007669"/>
    <property type="project" value="TreeGrafter"/>
</dbReference>
<evidence type="ECO:0000256" key="2">
    <source>
        <dbReference type="ARBA" id="ARBA00022840"/>
    </source>
</evidence>
<keyword evidence="5" id="KW-1133">Transmembrane helix</keyword>
<accession>A0A3P6FPE4</accession>
<evidence type="ECO:0000259" key="6">
    <source>
        <dbReference type="Pfam" id="PF00488"/>
    </source>
</evidence>
<name>A0A3P6FPE4_BRAOL</name>
<dbReference type="AlphaFoldDB" id="A0A3P6FPE4"/>
<dbReference type="InterPro" id="IPR000432">
    <property type="entry name" value="DNA_mismatch_repair_MutS_C"/>
</dbReference>
<protein>
    <recommendedName>
        <fullName evidence="6">DNA mismatch repair proteins mutS family domain-containing protein</fullName>
    </recommendedName>
</protein>
<keyword evidence="2" id="KW-0067">ATP-binding</keyword>
<reference evidence="7" key="1">
    <citation type="submission" date="2018-11" db="EMBL/GenBank/DDBJ databases">
        <authorList>
            <consortium name="Genoscope - CEA"/>
            <person name="William W."/>
        </authorList>
    </citation>
    <scope>NUCLEOTIDE SEQUENCE</scope>
</reference>
<dbReference type="GO" id="GO:0005634">
    <property type="term" value="C:nucleus"/>
    <property type="evidence" value="ECO:0007669"/>
    <property type="project" value="TreeGrafter"/>
</dbReference>
<dbReference type="PANTHER" id="PTHR11361">
    <property type="entry name" value="DNA MISMATCH REPAIR PROTEIN MUTS FAMILY MEMBER"/>
    <property type="match status" value="1"/>
</dbReference>
<evidence type="ECO:0000256" key="1">
    <source>
        <dbReference type="ARBA" id="ARBA00022741"/>
    </source>
</evidence>
<dbReference type="Gene3D" id="3.40.50.300">
    <property type="entry name" value="P-loop containing nucleotide triphosphate hydrolases"/>
    <property type="match status" value="1"/>
</dbReference>
<keyword evidence="4" id="KW-0234">DNA repair</keyword>
<dbReference type="Pfam" id="PF00488">
    <property type="entry name" value="MutS_V"/>
    <property type="match status" value="1"/>
</dbReference>
<evidence type="ECO:0000256" key="5">
    <source>
        <dbReference type="SAM" id="Phobius"/>
    </source>
</evidence>